<dbReference type="EMBL" id="LWDF02000361">
    <property type="protein sequence ID" value="KAE8249916.1"/>
    <property type="molecule type" value="Genomic_DNA"/>
</dbReference>
<keyword evidence="2" id="KW-1133">Transmembrane helix</keyword>
<feature type="region of interest" description="Disordered" evidence="1">
    <location>
        <begin position="692"/>
        <end position="752"/>
    </location>
</feature>
<proteinExistence type="predicted"/>
<feature type="compositionally biased region" description="Low complexity" evidence="1">
    <location>
        <begin position="918"/>
        <end position="989"/>
    </location>
</feature>
<feature type="region of interest" description="Disordered" evidence="1">
    <location>
        <begin position="889"/>
        <end position="1071"/>
    </location>
</feature>
<keyword evidence="4" id="KW-1185">Reference proteome</keyword>
<evidence type="ECO:0000313" key="4">
    <source>
        <dbReference type="Proteomes" id="UP000077521"/>
    </source>
</evidence>
<feature type="compositionally biased region" description="Basic residues" evidence="1">
    <location>
        <begin position="486"/>
        <end position="498"/>
    </location>
</feature>
<feature type="region of interest" description="Disordered" evidence="1">
    <location>
        <begin position="767"/>
        <end position="816"/>
    </location>
</feature>
<sequence>MSTFVYSNLTQTNIHAVLAFTYADWWATQAEAAGFQVPDIPKVSAHYQNVFWYLNPPEAYALQVGLIYATVWLGAIGWDILSTLSFDLRLIRQTRWRSFPSTVHSLGYLCSRYSTLIWLIITIASLVVPSLDCQPKTRASGVAFALSIASMHLIFMMRTISIWNLNHRVIAPLLLLWLTILAGSLVLGLVAETVHIPGSYFCTGQNNKGFQVAEVFVVTALVLFDLLCLALTVAKLNKLGWRGIINGFIPRHRSHYDAEDWAAMLVHRTTLFCIVQFLLLFLFVILQVIPSLAPYRSMQVIATTTIGSSMAGRIFRQSWRLTREHSPANVNRPPSYYPGWAEDHSHLAPGQAQGRSGAESARGTGGGAAREGITPVPMVAKMPMVRKSPMSAGVEDYDPNDSYVEGEFKFVKPFLMGGGGGGGAAAALGSLGASLTGSAAGGVGVEAAEDAPNAAIGGTGSHHSGGHTAEAGWTPAERYAAEHSGRGRSRSRNRHRRDRSVERGEKSGFGGSRSGIEEGISIREGRSLPRTPDGREIRVQEGIDEIRLLEDDHHPGGPMSSSHEMTEVRSFHTIASTTAERVLFGNYSLASGALAGSRWSILPPTSGGVGSSNAGSSSQPYGSYPPQTHNHYPSTHQIRPTSSHDANGGVGSGPNNAGVGGSAGAESASLLRIDLGRRRTFPTLWAEAAKNDHNQQHVKTPSSASSFSFTSGVPVPPLPSSKVHENEEGGGGGAIGEMDEIEMGSISGGGGIPASFVQGSMMYGSTTRSFDPSTLSRPSTAATASASRPSTGTQPQGTALLPFGGSETTHRLSTPNRHQHGLFWEQQQQPNATASARQIEKRRSFFLASPPLSAGPIPSGRSRMVYDFKALKEASEMRHVDGCCGTEVAKEEEEGEDGGDVGKGTVVEKGRGRKPARPKTAPTAATRTMRRVASSSSPSTSTPQAYQAVPPSASSAASGQQESLPTLISSGQSAASESPSSATSAQAAQLPEQPPKSQEEEEEEEELDAQSAFRQVVDQDADARRSIMTSSVRSLLPGDEMPDRSQRQSMEMTEDIRVESPSPSRFAFPSTSSSESVFAFSIDMNSNEGVSTSTSAAAMAAAEALDARRPGTANTSASVVSGAAMGDDGRPRTSRGGPVHAFGSTELPGSAGAIALSESSSAAAERAGSRERAGSLLGSGGRRVGVGAGRRPGSSGGWAGNRPGTAGRG</sequence>
<feature type="region of interest" description="Disordered" evidence="1">
    <location>
        <begin position="479"/>
        <end position="535"/>
    </location>
</feature>
<feature type="transmembrane region" description="Helical" evidence="2">
    <location>
        <begin position="169"/>
        <end position="190"/>
    </location>
</feature>
<feature type="compositionally biased region" description="Basic and acidic residues" evidence="1">
    <location>
        <begin position="520"/>
        <end position="535"/>
    </location>
</feature>
<protein>
    <submittedName>
        <fullName evidence="3">Uncharacterized protein</fullName>
    </submittedName>
</protein>
<organism evidence="3 4">
    <name type="scientific">Tilletia indica</name>
    <dbReference type="NCBI Taxonomy" id="43049"/>
    <lineage>
        <taxon>Eukaryota</taxon>
        <taxon>Fungi</taxon>
        <taxon>Dikarya</taxon>
        <taxon>Basidiomycota</taxon>
        <taxon>Ustilaginomycotina</taxon>
        <taxon>Exobasidiomycetes</taxon>
        <taxon>Tilletiales</taxon>
        <taxon>Tilletiaceae</taxon>
        <taxon>Tilletia</taxon>
    </lineage>
</organism>
<feature type="transmembrane region" description="Helical" evidence="2">
    <location>
        <begin position="106"/>
        <end position="127"/>
    </location>
</feature>
<feature type="compositionally biased region" description="Gly residues" evidence="1">
    <location>
        <begin position="648"/>
        <end position="663"/>
    </location>
</feature>
<reference evidence="3" key="1">
    <citation type="submission" date="2016-04" db="EMBL/GenBank/DDBJ databases">
        <authorList>
            <person name="Nguyen H.D."/>
            <person name="Samba Siva P."/>
            <person name="Cullis J."/>
            <person name="Levesque C.A."/>
            <person name="Hambleton S."/>
        </authorList>
    </citation>
    <scope>NUCLEOTIDE SEQUENCE</scope>
    <source>
        <strain evidence="3">DAOMC 236416</strain>
    </source>
</reference>
<feature type="compositionally biased region" description="Low complexity" evidence="1">
    <location>
        <begin position="772"/>
        <end position="791"/>
    </location>
</feature>
<comment type="caution">
    <text evidence="3">The sequence shown here is derived from an EMBL/GenBank/DDBJ whole genome shotgun (WGS) entry which is preliminary data.</text>
</comment>
<feature type="compositionally biased region" description="Low complexity" evidence="1">
    <location>
        <begin position="702"/>
        <end position="711"/>
    </location>
</feature>
<dbReference type="Proteomes" id="UP000077521">
    <property type="component" value="Unassembled WGS sequence"/>
</dbReference>
<feature type="region of interest" description="Disordered" evidence="1">
    <location>
        <begin position="606"/>
        <end position="663"/>
    </location>
</feature>
<evidence type="ECO:0000313" key="3">
    <source>
        <dbReference type="EMBL" id="KAE8249916.1"/>
    </source>
</evidence>
<feature type="region of interest" description="Disordered" evidence="1">
    <location>
        <begin position="1106"/>
        <end position="1209"/>
    </location>
</feature>
<feature type="region of interest" description="Disordered" evidence="1">
    <location>
        <begin position="347"/>
        <end position="372"/>
    </location>
</feature>
<keyword evidence="2" id="KW-0472">Membrane</keyword>
<evidence type="ECO:0000256" key="2">
    <source>
        <dbReference type="SAM" id="Phobius"/>
    </source>
</evidence>
<keyword evidence="2" id="KW-0812">Transmembrane</keyword>
<gene>
    <name evidence="3" type="ORF">A4X13_0g5019</name>
</gene>
<feature type="compositionally biased region" description="Acidic residues" evidence="1">
    <location>
        <begin position="890"/>
        <end position="899"/>
    </location>
</feature>
<feature type="compositionally biased region" description="Gly residues" evidence="1">
    <location>
        <begin position="1177"/>
        <end position="1199"/>
    </location>
</feature>
<evidence type="ECO:0000256" key="1">
    <source>
        <dbReference type="SAM" id="MobiDB-lite"/>
    </source>
</evidence>
<feature type="transmembrane region" description="Helical" evidence="2">
    <location>
        <begin position="271"/>
        <end position="289"/>
    </location>
</feature>
<feature type="transmembrane region" description="Helical" evidence="2">
    <location>
        <begin position="210"/>
        <end position="234"/>
    </location>
</feature>
<name>A0A177TQ53_9BASI</name>
<feature type="compositionally biased region" description="Acidic residues" evidence="1">
    <location>
        <begin position="999"/>
        <end position="1008"/>
    </location>
</feature>
<feature type="transmembrane region" description="Helical" evidence="2">
    <location>
        <begin position="60"/>
        <end position="86"/>
    </location>
</feature>
<feature type="transmembrane region" description="Helical" evidence="2">
    <location>
        <begin position="139"/>
        <end position="157"/>
    </location>
</feature>
<accession>A0A177TQ53</accession>
<feature type="compositionally biased region" description="Low complexity" evidence="1">
    <location>
        <begin position="611"/>
        <end position="627"/>
    </location>
</feature>
<feature type="compositionally biased region" description="Polar residues" evidence="1">
    <location>
        <begin position="628"/>
        <end position="645"/>
    </location>
</feature>
<reference evidence="3" key="2">
    <citation type="journal article" date="2019" name="IMA Fungus">
        <title>Genome sequencing and comparison of five Tilletia species to identify candidate genes for the detection of regulated species infecting wheat.</title>
        <authorList>
            <person name="Nguyen H.D.T."/>
            <person name="Sultana T."/>
            <person name="Kesanakurti P."/>
            <person name="Hambleton S."/>
        </authorList>
    </citation>
    <scope>NUCLEOTIDE SEQUENCE</scope>
    <source>
        <strain evidence="3">DAOMC 236416</strain>
    </source>
</reference>
<dbReference type="AlphaFoldDB" id="A0A177TQ53"/>
<feature type="compositionally biased region" description="Low complexity" evidence="1">
    <location>
        <begin position="1150"/>
        <end position="1166"/>
    </location>
</feature>
<feature type="compositionally biased region" description="Low complexity" evidence="1">
    <location>
        <begin position="1060"/>
        <end position="1071"/>
    </location>
</feature>